<evidence type="ECO:0000256" key="2">
    <source>
        <dbReference type="SAM" id="Phobius"/>
    </source>
</evidence>
<keyword evidence="4" id="KW-1185">Reference proteome</keyword>
<dbReference type="Proteomes" id="UP000319210">
    <property type="component" value="Unassembled WGS sequence"/>
</dbReference>
<dbReference type="RefSeq" id="WP_086817268.1">
    <property type="nucleotide sequence ID" value="NZ_BJMM01000049.1"/>
</dbReference>
<evidence type="ECO:0000313" key="3">
    <source>
        <dbReference type="EMBL" id="GEB53358.1"/>
    </source>
</evidence>
<protein>
    <recommendedName>
        <fullName evidence="5">Gram-positive cocci surface proteins LPxTG domain-containing protein</fullName>
    </recommendedName>
</protein>
<dbReference type="EMBL" id="BJMM01000049">
    <property type="protein sequence ID" value="GEB53358.1"/>
    <property type="molecule type" value="Genomic_DNA"/>
</dbReference>
<dbReference type="AlphaFoldDB" id="A0A4Y3R962"/>
<keyword evidence="2" id="KW-0812">Transmembrane</keyword>
<feature type="region of interest" description="Disordered" evidence="1">
    <location>
        <begin position="1"/>
        <end position="20"/>
    </location>
</feature>
<accession>A0A4Y3R962</accession>
<gene>
    <name evidence="3" type="ORF">SCA03_59090</name>
</gene>
<keyword evidence="2" id="KW-1133">Transmembrane helix</keyword>
<organism evidence="3 4">
    <name type="scientific">Streptomyces cacaoi</name>
    <dbReference type="NCBI Taxonomy" id="1898"/>
    <lineage>
        <taxon>Bacteria</taxon>
        <taxon>Bacillati</taxon>
        <taxon>Actinomycetota</taxon>
        <taxon>Actinomycetes</taxon>
        <taxon>Kitasatosporales</taxon>
        <taxon>Streptomycetaceae</taxon>
        <taxon>Streptomyces</taxon>
    </lineage>
</organism>
<feature type="region of interest" description="Disordered" evidence="1">
    <location>
        <begin position="288"/>
        <end position="331"/>
    </location>
</feature>
<sequence>MASADAVGTGPRSRAPRPKGATFLRGLCAGVLALLLGSGLLPPGTALADGGSDGPKLTAPASFRVAPHGGKARPDRERHLLIRHEGASGMAKTSKLTLDVTGSADVLRLKRYGKGCSGTDRKIVCRVSEAYDSWTNWAGALPRAAPTSEPGDSGELHIRFRNAKGEVSRATTRVVVGGPVLALRRQTLRVASGKKHAVALDVRNTGELPADGFAVTASVDERLGPVRRSRSCDYRAHGGTVTLTCRFPGTRVEPGKEAHIEDWLVLGGSRRLMYSTFQTSVRLLGTGADNGGLDGSSRSTAEPTPSGTARRGTGAALAPRVRTAHGGREEYSEDKDVWTKIRIANHADYAAVSQVSAAGDDSRRLRVGLRNDGPGDPGDGDDGVALVLTLPEGTEVRKEPMEKIDDNAFEPICRHQGLTYTCPLSTAAPGETDTVDFEVRERDGTETAAAGIGKAKAALKASDMEADHADPDTGNNTRTFELFGPLPAASGFGAGTVAGVLGGCVLLAGAAAVLVRRRRSRS</sequence>
<feature type="compositionally biased region" description="Low complexity" evidence="1">
    <location>
        <begin position="303"/>
        <end position="320"/>
    </location>
</feature>
<comment type="caution">
    <text evidence="3">The sequence shown here is derived from an EMBL/GenBank/DDBJ whole genome shotgun (WGS) entry which is preliminary data.</text>
</comment>
<proteinExistence type="predicted"/>
<dbReference type="OrthoDB" id="4332937at2"/>
<evidence type="ECO:0008006" key="5">
    <source>
        <dbReference type="Google" id="ProtNLM"/>
    </source>
</evidence>
<name>A0A4Y3R962_STRCI</name>
<reference evidence="3 4" key="1">
    <citation type="submission" date="2019-06" db="EMBL/GenBank/DDBJ databases">
        <title>Whole genome shotgun sequence of Streptomyces cacaoi subsp. cacaoi NBRC 12748.</title>
        <authorList>
            <person name="Hosoyama A."/>
            <person name="Uohara A."/>
            <person name="Ohji S."/>
            <person name="Ichikawa N."/>
        </authorList>
    </citation>
    <scope>NUCLEOTIDE SEQUENCE [LARGE SCALE GENOMIC DNA]</scope>
    <source>
        <strain evidence="3 4">NBRC 12748</strain>
    </source>
</reference>
<feature type="transmembrane region" description="Helical" evidence="2">
    <location>
        <begin position="492"/>
        <end position="515"/>
    </location>
</feature>
<evidence type="ECO:0000256" key="1">
    <source>
        <dbReference type="SAM" id="MobiDB-lite"/>
    </source>
</evidence>
<evidence type="ECO:0000313" key="4">
    <source>
        <dbReference type="Proteomes" id="UP000319210"/>
    </source>
</evidence>
<keyword evidence="2" id="KW-0472">Membrane</keyword>